<dbReference type="SMART" id="SM00047">
    <property type="entry name" value="LYZ2"/>
    <property type="match status" value="1"/>
</dbReference>
<accession>A0ABS5R041</accession>
<evidence type="ECO:0000256" key="1">
    <source>
        <dbReference type="ARBA" id="ARBA00010266"/>
    </source>
</evidence>
<name>A0ABS5R041_9LACO</name>
<dbReference type="Proteomes" id="UP001519504">
    <property type="component" value="Unassembled WGS sequence"/>
</dbReference>
<proteinExistence type="inferred from homology"/>
<dbReference type="InterPro" id="IPR002901">
    <property type="entry name" value="MGlyc_endo_b_GlcNAc-like_dom"/>
</dbReference>
<dbReference type="Gene3D" id="1.10.530.10">
    <property type="match status" value="1"/>
</dbReference>
<evidence type="ECO:0000313" key="4">
    <source>
        <dbReference type="EMBL" id="MBS9338815.1"/>
    </source>
</evidence>
<evidence type="ECO:0000313" key="5">
    <source>
        <dbReference type="Proteomes" id="UP001519504"/>
    </source>
</evidence>
<keyword evidence="2 4" id="KW-0378">Hydrolase</keyword>
<dbReference type="PANTHER" id="PTHR33308:SF9">
    <property type="entry name" value="PEPTIDOGLYCAN HYDROLASE FLGJ"/>
    <property type="match status" value="1"/>
</dbReference>
<dbReference type="InterPro" id="IPR051056">
    <property type="entry name" value="Glycosyl_Hydrolase_73"/>
</dbReference>
<dbReference type="EMBL" id="JAAMFK010000004">
    <property type="protein sequence ID" value="MBS9338815.1"/>
    <property type="molecule type" value="Genomic_DNA"/>
</dbReference>
<keyword evidence="5" id="KW-1185">Reference proteome</keyword>
<protein>
    <submittedName>
        <fullName evidence="4">Glycoside hydrolase family 73 protein</fullName>
    </submittedName>
</protein>
<dbReference type="RefSeq" id="WP_213809097.1">
    <property type="nucleotide sequence ID" value="NZ_JAAMFK010000004.1"/>
</dbReference>
<organism evidence="4 5">
    <name type="scientific">Fructobacillus broussonetiae</name>
    <dbReference type="NCBI Taxonomy" id="2713173"/>
    <lineage>
        <taxon>Bacteria</taxon>
        <taxon>Bacillati</taxon>
        <taxon>Bacillota</taxon>
        <taxon>Bacilli</taxon>
        <taxon>Lactobacillales</taxon>
        <taxon>Lactobacillaceae</taxon>
        <taxon>Fructobacillus</taxon>
    </lineage>
</organism>
<comment type="caution">
    <text evidence="4">The sequence shown here is derived from an EMBL/GenBank/DDBJ whole genome shotgun (WGS) entry which is preliminary data.</text>
</comment>
<comment type="similarity">
    <text evidence="1">Belongs to the glycosyl hydrolase 73 family.</text>
</comment>
<gene>
    <name evidence="4" type="ORF">G6R29_04150</name>
</gene>
<reference evidence="4 5" key="1">
    <citation type="submission" date="2020-02" db="EMBL/GenBank/DDBJ databases">
        <title>Fructobacillus sp. isolated from paper mulberry of Taiwan.</title>
        <authorList>
            <person name="Lin S.-T."/>
        </authorList>
    </citation>
    <scope>NUCLEOTIDE SEQUENCE [LARGE SCALE GENOMIC DNA]</scope>
    <source>
        <strain evidence="4 5">M2-14</strain>
    </source>
</reference>
<dbReference type="Pfam" id="PF01832">
    <property type="entry name" value="Glucosaminidase"/>
    <property type="match status" value="1"/>
</dbReference>
<feature type="domain" description="Mannosyl-glycoprotein endo-beta-N-acetylglucosamidase-like" evidence="3">
    <location>
        <begin position="48"/>
        <end position="205"/>
    </location>
</feature>
<evidence type="ECO:0000259" key="3">
    <source>
        <dbReference type="SMART" id="SM00047"/>
    </source>
</evidence>
<dbReference type="GO" id="GO:0016787">
    <property type="term" value="F:hydrolase activity"/>
    <property type="evidence" value="ECO:0007669"/>
    <property type="project" value="UniProtKB-KW"/>
</dbReference>
<evidence type="ECO:0000256" key="2">
    <source>
        <dbReference type="ARBA" id="ARBA00022801"/>
    </source>
</evidence>
<sequence>MARRKRKFIKLPRNKKAKRRYFAVLFVLLALVVAAATLTPSFLQRRQDQLLEDAHSNQLKKWAPYAQQLQQQDGVFASISLAQAALESDFGQSDLAKRAHNLYGVKAGAGQPSVTMATKEYEDGEWKTVDAAFVSYSSWQASMKAHAELLKNGTAWNPTQYAHVLSAKDYKEAAQGLVKDGYATDPDYAAKLVRVIEKYNLHRFDIAQ</sequence>
<dbReference type="PANTHER" id="PTHR33308">
    <property type="entry name" value="PEPTIDOGLYCAN HYDROLASE FLGJ"/>
    <property type="match status" value="1"/>
</dbReference>
<dbReference type="Gene3D" id="4.10.80.30">
    <property type="entry name" value="DNA polymerase, domain 6"/>
    <property type="match status" value="1"/>
</dbReference>
<dbReference type="PRINTS" id="PR01002">
    <property type="entry name" value="FLGFLGJ"/>
</dbReference>